<dbReference type="CDD" id="cd02961">
    <property type="entry name" value="PDI_a_family"/>
    <property type="match status" value="1"/>
</dbReference>
<feature type="domain" description="Thioredoxin" evidence="1">
    <location>
        <begin position="7"/>
        <end position="125"/>
    </location>
</feature>
<evidence type="ECO:0000259" key="1">
    <source>
        <dbReference type="PROSITE" id="PS51352"/>
    </source>
</evidence>
<dbReference type="GO" id="GO:0003756">
    <property type="term" value="F:protein disulfide isomerase activity"/>
    <property type="evidence" value="ECO:0007669"/>
    <property type="project" value="TreeGrafter"/>
</dbReference>
<organism evidence="2">
    <name type="scientific">viral metagenome</name>
    <dbReference type="NCBI Taxonomy" id="1070528"/>
    <lineage>
        <taxon>unclassified sequences</taxon>
        <taxon>metagenomes</taxon>
        <taxon>organismal metagenomes</taxon>
    </lineage>
</organism>
<dbReference type="EMBL" id="MN740664">
    <property type="protein sequence ID" value="QHS79941.1"/>
    <property type="molecule type" value="Genomic_DNA"/>
</dbReference>
<dbReference type="GO" id="GO:0006457">
    <property type="term" value="P:protein folding"/>
    <property type="evidence" value="ECO:0007669"/>
    <property type="project" value="TreeGrafter"/>
</dbReference>
<proteinExistence type="predicted"/>
<reference evidence="2" key="1">
    <citation type="journal article" date="2020" name="Nature">
        <title>Giant virus diversity and host interactions through global metagenomics.</title>
        <authorList>
            <person name="Schulz F."/>
            <person name="Roux S."/>
            <person name="Paez-Espino D."/>
            <person name="Jungbluth S."/>
            <person name="Walsh D.A."/>
            <person name="Denef V.J."/>
            <person name="McMahon K.D."/>
            <person name="Konstantinidis K.T."/>
            <person name="Eloe-Fadrosh E.A."/>
            <person name="Kyrpides N.C."/>
            <person name="Woyke T."/>
        </authorList>
    </citation>
    <scope>NUCLEOTIDE SEQUENCE</scope>
    <source>
        <strain evidence="2">GVMAG-S-1035375-24</strain>
    </source>
</reference>
<evidence type="ECO:0000313" key="2">
    <source>
        <dbReference type="EMBL" id="QHS79941.1"/>
    </source>
</evidence>
<dbReference type="GO" id="GO:0005783">
    <property type="term" value="C:endoplasmic reticulum"/>
    <property type="evidence" value="ECO:0007669"/>
    <property type="project" value="TreeGrafter"/>
</dbReference>
<dbReference type="InterPro" id="IPR036249">
    <property type="entry name" value="Thioredoxin-like_sf"/>
</dbReference>
<dbReference type="SUPFAM" id="SSF52833">
    <property type="entry name" value="Thioredoxin-like"/>
    <property type="match status" value="1"/>
</dbReference>
<dbReference type="AlphaFoldDB" id="A0A6C0AKT2"/>
<accession>A0A6C0AKT2</accession>
<dbReference type="PANTHER" id="PTHR45672:SF11">
    <property type="entry name" value="PROTEIN DISULFIDE-ISOMERASE C17H9.14C"/>
    <property type="match status" value="1"/>
</dbReference>
<dbReference type="PROSITE" id="PS51352">
    <property type="entry name" value="THIOREDOXIN_2"/>
    <property type="match status" value="1"/>
</dbReference>
<dbReference type="Gene3D" id="3.40.30.10">
    <property type="entry name" value="Glutaredoxin"/>
    <property type="match status" value="1"/>
</dbReference>
<dbReference type="InterPro" id="IPR051063">
    <property type="entry name" value="PDI"/>
</dbReference>
<sequence>MWIEAAVLLLILALAYRFWWTAGPKQQVPANTARLYFFYTTWCGHSKKAMPEWEKVKAALASNPKFGSTTVEPVEVDGDKDRKTTSLYEVNGYPTIKLETSSGVYDFDRMVTADNVLAFLRKTLGEES</sequence>
<dbReference type="PANTHER" id="PTHR45672">
    <property type="entry name" value="PROTEIN DISULFIDE-ISOMERASE C17H9.14C-RELATED"/>
    <property type="match status" value="1"/>
</dbReference>
<name>A0A6C0AKT2_9ZZZZ</name>
<dbReference type="Pfam" id="PF00085">
    <property type="entry name" value="Thioredoxin"/>
    <property type="match status" value="1"/>
</dbReference>
<protein>
    <recommendedName>
        <fullName evidence="1">Thioredoxin domain-containing protein</fullName>
    </recommendedName>
</protein>
<dbReference type="InterPro" id="IPR013766">
    <property type="entry name" value="Thioredoxin_domain"/>
</dbReference>